<accession>A0A387B655</accession>
<protein>
    <submittedName>
        <fullName evidence="1">Uncharacterized protein</fullName>
    </submittedName>
</protein>
<organism evidence="1 2">
    <name type="scientific">Protaetiibacter intestinalis</name>
    <dbReference type="NCBI Taxonomy" id="2419774"/>
    <lineage>
        <taxon>Bacteria</taxon>
        <taxon>Bacillati</taxon>
        <taxon>Actinomycetota</taxon>
        <taxon>Actinomycetes</taxon>
        <taxon>Micrococcales</taxon>
        <taxon>Microbacteriaceae</taxon>
        <taxon>Protaetiibacter</taxon>
    </lineage>
</organism>
<evidence type="ECO:0000313" key="2">
    <source>
        <dbReference type="Proteomes" id="UP000278886"/>
    </source>
</evidence>
<name>A0A387B655_9MICO</name>
<dbReference type="EMBL" id="CP032630">
    <property type="protein sequence ID" value="AYF97231.1"/>
    <property type="molecule type" value="Genomic_DNA"/>
</dbReference>
<dbReference type="OrthoDB" id="4978768at2"/>
<gene>
    <name evidence="1" type="ORF">D7I47_02515</name>
</gene>
<dbReference type="RefSeq" id="WP_120761582.1">
    <property type="nucleotide sequence ID" value="NZ_CP032630.1"/>
</dbReference>
<dbReference type="KEGG" id="lyd:D7I47_02515"/>
<dbReference type="Proteomes" id="UP000278886">
    <property type="component" value="Chromosome"/>
</dbReference>
<dbReference type="AlphaFoldDB" id="A0A387B655"/>
<evidence type="ECO:0000313" key="1">
    <source>
        <dbReference type="EMBL" id="AYF97231.1"/>
    </source>
</evidence>
<reference evidence="2" key="1">
    <citation type="submission" date="2018-09" db="EMBL/GenBank/DDBJ databases">
        <title>Genome sequencing of strain 2DFWR-13.</title>
        <authorList>
            <person name="Heo J."/>
            <person name="Kim S.-J."/>
            <person name="Kwon S.-W."/>
        </authorList>
    </citation>
    <scope>NUCLEOTIDE SEQUENCE [LARGE SCALE GENOMIC DNA]</scope>
    <source>
        <strain evidence="2">2DFWR-13</strain>
    </source>
</reference>
<proteinExistence type="predicted"/>
<keyword evidence="2" id="KW-1185">Reference proteome</keyword>
<sequence>MFETQVVERAGADSAHISIWTTDSIPIRMFWRGERWRVIDAPTRLGSADAIWHPALTHPPAGWSGWRFTASAGGETRVFDVQELGSGWRLLAVYS</sequence>